<keyword evidence="1" id="KW-0732">Signal</keyword>
<dbReference type="InterPro" id="IPR050491">
    <property type="entry name" value="AmpC-like"/>
</dbReference>
<reference evidence="3 4" key="1">
    <citation type="submission" date="2019-04" db="EMBL/GenBank/DDBJ databases">
        <title>Herbidospora sp. NEAU-GS14.nov., a novel actinomycete isolated from soil.</title>
        <authorList>
            <person name="Han L."/>
        </authorList>
    </citation>
    <scope>NUCLEOTIDE SEQUENCE [LARGE SCALE GENOMIC DNA]</scope>
    <source>
        <strain evidence="3 4">NEAU-GS14</strain>
    </source>
</reference>
<comment type="caution">
    <text evidence="3">The sequence shown here is derived from an EMBL/GenBank/DDBJ whole genome shotgun (WGS) entry which is preliminary data.</text>
</comment>
<gene>
    <name evidence="3" type="ORF">FDA94_09325</name>
</gene>
<dbReference type="AlphaFoldDB" id="A0A4U3MKX0"/>
<name>A0A4U3MKX0_9ACTN</name>
<accession>A0A4U3MKX0</accession>
<dbReference type="InterPro" id="IPR012338">
    <property type="entry name" value="Beta-lactam/transpept-like"/>
</dbReference>
<dbReference type="OrthoDB" id="3499702at2"/>
<dbReference type="RefSeq" id="WP_137246638.1">
    <property type="nucleotide sequence ID" value="NZ_SZQA01000006.1"/>
</dbReference>
<dbReference type="Gene3D" id="3.40.710.10">
    <property type="entry name" value="DD-peptidase/beta-lactamase superfamily"/>
    <property type="match status" value="1"/>
</dbReference>
<dbReference type="EMBL" id="SZQA01000006">
    <property type="protein sequence ID" value="TKK89580.1"/>
    <property type="molecule type" value="Genomic_DNA"/>
</dbReference>
<dbReference type="InterPro" id="IPR001466">
    <property type="entry name" value="Beta-lactam-related"/>
</dbReference>
<dbReference type="PANTHER" id="PTHR46825:SF7">
    <property type="entry name" value="D-ALANYL-D-ALANINE CARBOXYPEPTIDASE"/>
    <property type="match status" value="1"/>
</dbReference>
<feature type="chain" id="PRO_5039257657" evidence="1">
    <location>
        <begin position="26"/>
        <end position="361"/>
    </location>
</feature>
<evidence type="ECO:0000313" key="3">
    <source>
        <dbReference type="EMBL" id="TKK89580.1"/>
    </source>
</evidence>
<evidence type="ECO:0000256" key="1">
    <source>
        <dbReference type="SAM" id="SignalP"/>
    </source>
</evidence>
<feature type="signal peptide" evidence="1">
    <location>
        <begin position="1"/>
        <end position="25"/>
    </location>
</feature>
<sequence length="361" mass="38872">MSSVSKGAVAVVTALTLIATTSAAAAATPDPVQRELDALVRADFPGALASAQGRDYVAGVGDLRTGAKVPVDGRVRIGSNTKSYVAVVVMQLVEEGAVDLDAEVETYLPGLIRRNGNDGRRFTVRQLLNHTSGLPNYTRWIPPITELRDVYLSPRDLLDLALAHRPAFTPGEKWEYSNTGYVVLGLLIEKVTGRPVHEEVTRRVIEPLGLKDTYWPGLGERGIRGRHPRGYHFPGPVDVTSLDPSWGWAAGQLIASPSDVNRFYRALLDGRLVKPAQLAEMKKTVETEGFVPGWSYGLGIVKIPLSCGGVAWGHGGDIDGYETRNGATDDGRAVTIAVTALPTSEEAVMRPIKALDRTLCA</sequence>
<proteinExistence type="predicted"/>
<dbReference type="Proteomes" id="UP000308705">
    <property type="component" value="Unassembled WGS sequence"/>
</dbReference>
<feature type="domain" description="Beta-lactamase-related" evidence="2">
    <location>
        <begin position="42"/>
        <end position="349"/>
    </location>
</feature>
<dbReference type="SUPFAM" id="SSF56601">
    <property type="entry name" value="beta-lactamase/transpeptidase-like"/>
    <property type="match status" value="1"/>
</dbReference>
<dbReference type="PANTHER" id="PTHR46825">
    <property type="entry name" value="D-ALANYL-D-ALANINE-CARBOXYPEPTIDASE/ENDOPEPTIDASE AMPH"/>
    <property type="match status" value="1"/>
</dbReference>
<organism evidence="3 4">
    <name type="scientific">Herbidospora galbida</name>
    <dbReference type="NCBI Taxonomy" id="2575442"/>
    <lineage>
        <taxon>Bacteria</taxon>
        <taxon>Bacillati</taxon>
        <taxon>Actinomycetota</taxon>
        <taxon>Actinomycetes</taxon>
        <taxon>Streptosporangiales</taxon>
        <taxon>Streptosporangiaceae</taxon>
        <taxon>Herbidospora</taxon>
    </lineage>
</organism>
<keyword evidence="4" id="KW-1185">Reference proteome</keyword>
<evidence type="ECO:0000313" key="4">
    <source>
        <dbReference type="Proteomes" id="UP000308705"/>
    </source>
</evidence>
<protein>
    <submittedName>
        <fullName evidence="3">Beta-lactamase family protein</fullName>
    </submittedName>
</protein>
<evidence type="ECO:0000259" key="2">
    <source>
        <dbReference type="Pfam" id="PF00144"/>
    </source>
</evidence>
<dbReference type="Pfam" id="PF00144">
    <property type="entry name" value="Beta-lactamase"/>
    <property type="match status" value="1"/>
</dbReference>